<organism evidence="3 4">
    <name type="scientific">Dimargaris cristalligena</name>
    <dbReference type="NCBI Taxonomy" id="215637"/>
    <lineage>
        <taxon>Eukaryota</taxon>
        <taxon>Fungi</taxon>
        <taxon>Fungi incertae sedis</taxon>
        <taxon>Zoopagomycota</taxon>
        <taxon>Kickxellomycotina</taxon>
        <taxon>Dimargaritomycetes</taxon>
        <taxon>Dimargaritales</taxon>
        <taxon>Dimargaritaceae</taxon>
        <taxon>Dimargaris</taxon>
    </lineage>
</organism>
<keyword evidence="2" id="KW-0732">Signal</keyword>
<evidence type="ECO:0000256" key="1">
    <source>
        <dbReference type="SAM" id="MobiDB-lite"/>
    </source>
</evidence>
<feature type="chain" id="PRO_5020341838" evidence="2">
    <location>
        <begin position="18"/>
        <end position="101"/>
    </location>
</feature>
<feature type="region of interest" description="Disordered" evidence="1">
    <location>
        <begin position="81"/>
        <end position="101"/>
    </location>
</feature>
<gene>
    <name evidence="3" type="ORF">BJ085DRAFT_34593</name>
</gene>
<accession>A0A4P9ZLA3</accession>
<evidence type="ECO:0000313" key="3">
    <source>
        <dbReference type="EMBL" id="RKP33868.1"/>
    </source>
</evidence>
<sequence length="101" mass="11441">MRFVAPSFLFALTTVQAGTDYCQNISQNVHYQQLHHLVQEHGASSVQQVAHRYYRELSPEARPTDTNDLFLQNLARYEKASLGAKGSADGPRLHKRDDDDP</sequence>
<feature type="compositionally biased region" description="Basic and acidic residues" evidence="1">
    <location>
        <begin position="91"/>
        <end position="101"/>
    </location>
</feature>
<dbReference type="Proteomes" id="UP000268162">
    <property type="component" value="Unassembled WGS sequence"/>
</dbReference>
<name>A0A4P9ZLA3_9FUNG</name>
<evidence type="ECO:0000313" key="4">
    <source>
        <dbReference type="Proteomes" id="UP000268162"/>
    </source>
</evidence>
<protein>
    <submittedName>
        <fullName evidence="3">Uncharacterized protein</fullName>
    </submittedName>
</protein>
<proteinExistence type="predicted"/>
<feature type="non-terminal residue" evidence="3">
    <location>
        <position position="101"/>
    </location>
</feature>
<feature type="signal peptide" evidence="2">
    <location>
        <begin position="1"/>
        <end position="17"/>
    </location>
</feature>
<evidence type="ECO:0000256" key="2">
    <source>
        <dbReference type="SAM" id="SignalP"/>
    </source>
</evidence>
<dbReference type="EMBL" id="ML003505">
    <property type="protein sequence ID" value="RKP33868.1"/>
    <property type="molecule type" value="Genomic_DNA"/>
</dbReference>
<reference evidence="4" key="1">
    <citation type="journal article" date="2018" name="Nat. Microbiol.">
        <title>Leveraging single-cell genomics to expand the fungal tree of life.</title>
        <authorList>
            <person name="Ahrendt S.R."/>
            <person name="Quandt C.A."/>
            <person name="Ciobanu D."/>
            <person name="Clum A."/>
            <person name="Salamov A."/>
            <person name="Andreopoulos B."/>
            <person name="Cheng J.F."/>
            <person name="Woyke T."/>
            <person name="Pelin A."/>
            <person name="Henrissat B."/>
            <person name="Reynolds N.K."/>
            <person name="Benny G.L."/>
            <person name="Smith M.E."/>
            <person name="James T.Y."/>
            <person name="Grigoriev I.V."/>
        </authorList>
    </citation>
    <scope>NUCLEOTIDE SEQUENCE [LARGE SCALE GENOMIC DNA]</scope>
    <source>
        <strain evidence="4">RSA 468</strain>
    </source>
</reference>
<keyword evidence="4" id="KW-1185">Reference proteome</keyword>
<dbReference type="AlphaFoldDB" id="A0A4P9ZLA3"/>